<dbReference type="GO" id="GO:0003746">
    <property type="term" value="F:translation elongation factor activity"/>
    <property type="evidence" value="ECO:0007669"/>
    <property type="project" value="UniProtKB-KW"/>
</dbReference>
<protein>
    <submittedName>
        <fullName evidence="6">Selenocysteine-specific elongation factor</fullName>
    </submittedName>
</protein>
<dbReference type="InterPro" id="IPR050055">
    <property type="entry name" value="EF-Tu_GTPase"/>
</dbReference>
<dbReference type="AlphaFoldDB" id="A0A1C4YP82"/>
<dbReference type="InterPro" id="IPR036390">
    <property type="entry name" value="WH_DNA-bd_sf"/>
</dbReference>
<dbReference type="InterPro" id="IPR036388">
    <property type="entry name" value="WH-like_DNA-bd_sf"/>
</dbReference>
<evidence type="ECO:0000313" key="6">
    <source>
        <dbReference type="EMBL" id="SCF22458.1"/>
    </source>
</evidence>
<feature type="domain" description="Tr-type G" evidence="5">
    <location>
        <begin position="1"/>
        <end position="167"/>
    </location>
</feature>
<dbReference type="GO" id="GO:0003924">
    <property type="term" value="F:GTPase activity"/>
    <property type="evidence" value="ECO:0007669"/>
    <property type="project" value="InterPro"/>
</dbReference>
<dbReference type="Pfam" id="PF25461">
    <property type="entry name" value="Beta-barrel_SelB"/>
    <property type="match status" value="1"/>
</dbReference>
<accession>A0A1C4YP82</accession>
<dbReference type="GO" id="GO:0005525">
    <property type="term" value="F:GTP binding"/>
    <property type="evidence" value="ECO:0007669"/>
    <property type="project" value="UniProtKB-KW"/>
</dbReference>
<comment type="subcellular location">
    <subcellularLocation>
        <location evidence="1">Cytoplasm</location>
    </subcellularLocation>
</comment>
<evidence type="ECO:0000256" key="2">
    <source>
        <dbReference type="ARBA" id="ARBA00022490"/>
    </source>
</evidence>
<dbReference type="InterPro" id="IPR004535">
    <property type="entry name" value="Transl_elong_SelB"/>
</dbReference>
<dbReference type="InterPro" id="IPR027417">
    <property type="entry name" value="P-loop_NTPase"/>
</dbReference>
<keyword evidence="2" id="KW-0963">Cytoplasm</keyword>
<keyword evidence="6" id="KW-0251">Elongation factor</keyword>
<keyword evidence="4" id="KW-0547">Nucleotide-binding</keyword>
<dbReference type="GO" id="GO:0003723">
    <property type="term" value="F:RNA binding"/>
    <property type="evidence" value="ECO:0007669"/>
    <property type="project" value="InterPro"/>
</dbReference>
<dbReference type="GO" id="GO:0005829">
    <property type="term" value="C:cytosol"/>
    <property type="evidence" value="ECO:0007669"/>
    <property type="project" value="TreeGrafter"/>
</dbReference>
<organism evidence="6 7">
    <name type="scientific">Micromonospora purpureochromogenes</name>
    <dbReference type="NCBI Taxonomy" id="47872"/>
    <lineage>
        <taxon>Bacteria</taxon>
        <taxon>Bacillati</taxon>
        <taxon>Actinomycetota</taxon>
        <taxon>Actinomycetes</taxon>
        <taxon>Micromonosporales</taxon>
        <taxon>Micromonosporaceae</taxon>
        <taxon>Micromonospora</taxon>
    </lineage>
</organism>
<dbReference type="Proteomes" id="UP000198228">
    <property type="component" value="Chromosome I"/>
</dbReference>
<dbReference type="SUPFAM" id="SSF46785">
    <property type="entry name" value="Winged helix' DNA-binding domain"/>
    <property type="match status" value="1"/>
</dbReference>
<dbReference type="RefSeq" id="WP_088962124.1">
    <property type="nucleotide sequence ID" value="NZ_LT607410.1"/>
</dbReference>
<dbReference type="PANTHER" id="PTHR43721:SF22">
    <property type="entry name" value="ELONGATION FACTOR TU, MITOCHONDRIAL"/>
    <property type="match status" value="1"/>
</dbReference>
<dbReference type="InterPro" id="IPR000795">
    <property type="entry name" value="T_Tr_GTP-bd_dom"/>
</dbReference>
<proteinExistence type="predicted"/>
<evidence type="ECO:0000256" key="4">
    <source>
        <dbReference type="ARBA" id="ARBA00023134"/>
    </source>
</evidence>
<dbReference type="NCBIfam" id="TIGR00475">
    <property type="entry name" value="selB"/>
    <property type="match status" value="1"/>
</dbReference>
<dbReference type="GO" id="GO:0001514">
    <property type="term" value="P:selenocysteine incorporation"/>
    <property type="evidence" value="ECO:0007669"/>
    <property type="project" value="InterPro"/>
</dbReference>
<dbReference type="EMBL" id="LT607410">
    <property type="protein sequence ID" value="SCF22458.1"/>
    <property type="molecule type" value="Genomic_DNA"/>
</dbReference>
<dbReference type="PANTHER" id="PTHR43721">
    <property type="entry name" value="ELONGATION FACTOR TU-RELATED"/>
    <property type="match status" value="1"/>
</dbReference>
<dbReference type="SUPFAM" id="SSF50447">
    <property type="entry name" value="Translation proteins"/>
    <property type="match status" value="1"/>
</dbReference>
<keyword evidence="3" id="KW-0648">Protein biosynthesis</keyword>
<dbReference type="Gene3D" id="2.40.30.10">
    <property type="entry name" value="Translation factors"/>
    <property type="match status" value="1"/>
</dbReference>
<evidence type="ECO:0000256" key="3">
    <source>
        <dbReference type="ARBA" id="ARBA00022917"/>
    </source>
</evidence>
<gene>
    <name evidence="6" type="ORF">GA0074696_3562</name>
</gene>
<keyword evidence="4" id="KW-0342">GTP-binding</keyword>
<dbReference type="InterPro" id="IPR057335">
    <property type="entry name" value="Beta-barrel_SelB"/>
</dbReference>
<dbReference type="Gene3D" id="1.10.10.10">
    <property type="entry name" value="Winged helix-like DNA-binding domain superfamily/Winged helix DNA-binding domain"/>
    <property type="match status" value="2"/>
</dbReference>
<dbReference type="Pfam" id="PF00009">
    <property type="entry name" value="GTP_EFTU"/>
    <property type="match status" value="1"/>
</dbReference>
<reference evidence="6 7" key="1">
    <citation type="submission" date="2016-06" db="EMBL/GenBank/DDBJ databases">
        <authorList>
            <person name="Kjaerup R.B."/>
            <person name="Dalgaard T.S."/>
            <person name="Juul-Madsen H.R."/>
        </authorList>
    </citation>
    <scope>NUCLEOTIDE SEQUENCE [LARGE SCALE GENOMIC DNA]</scope>
    <source>
        <strain evidence="6 7">DSM 43821</strain>
    </source>
</reference>
<sequence>MYVVATAGHVDHGKSTLVRALTGMEPDRWAEERRRGMTIDLGFAWTTLPAGGTIAFVDVPGHERFVPNMLAGVGPVPAALVVVAADEGWMPQSAEHLAALHALGVPYGLLAVTRADLADPGPALARARAELAATSLGAVEAVPVSAVTGAGLPELRAALDRLVARLPAAAPDVPVRLWVDRSFTIRGSGTVVTGTLGGGRLLVGDQLELATTGEPVRVRGLHSLGAAHDRVAAVARVAVNLRGVPKDRLGRGDALLTAGRFRLTDLLDVRLAGDPAGDLPATLTLHVGSAAVPARVRPLGHDTVRLRLARPLPLLVGDRALLRDPGRHHVSGGVTVLDVAPPPLRRRGAAAARAAVLADLDGRPDLAGELRRRALVRAGELTRMGVRATVAPVAGDWLADPEHWRRLATRLAEETKRYAREHPLDPGVPVEVLRRRLNLPDRALVEALVRPPLTLRAGRVTAAEVDALPAPVARAVQRVRAEYADHPFRAPEADRLATLGLGPREIGAAVRAGALLRLAENVVLLPGAVDDAVRVLAGLPQPFTLSAARQALDTTRRVAVPLLELLDRRGATRRLPDDAREVVGRPS</sequence>
<dbReference type="PROSITE" id="PS51722">
    <property type="entry name" value="G_TR_2"/>
    <property type="match status" value="1"/>
</dbReference>
<evidence type="ECO:0000256" key="1">
    <source>
        <dbReference type="ARBA" id="ARBA00004496"/>
    </source>
</evidence>
<evidence type="ECO:0000259" key="5">
    <source>
        <dbReference type="PROSITE" id="PS51722"/>
    </source>
</evidence>
<dbReference type="Pfam" id="PF09107">
    <property type="entry name" value="WHD_3rd_SelB"/>
    <property type="match status" value="1"/>
</dbReference>
<dbReference type="InterPro" id="IPR015191">
    <property type="entry name" value="SelB_WHD4"/>
</dbReference>
<dbReference type="InterPro" id="IPR009000">
    <property type="entry name" value="Transl_B-barrel_sf"/>
</dbReference>
<name>A0A1C4YP82_9ACTN</name>
<dbReference type="Gene3D" id="3.40.50.300">
    <property type="entry name" value="P-loop containing nucleotide triphosphate hydrolases"/>
    <property type="match status" value="1"/>
</dbReference>
<evidence type="ECO:0000313" key="7">
    <source>
        <dbReference type="Proteomes" id="UP000198228"/>
    </source>
</evidence>
<dbReference type="SUPFAM" id="SSF52540">
    <property type="entry name" value="P-loop containing nucleoside triphosphate hydrolases"/>
    <property type="match status" value="1"/>
</dbReference>